<evidence type="ECO:0000313" key="2">
    <source>
        <dbReference type="EMBL" id="MVW76961.1"/>
    </source>
</evidence>
<organism evidence="2 3">
    <name type="scientific">Pseudomonas xionganensis</name>
    <dbReference type="NCBI Taxonomy" id="2654845"/>
    <lineage>
        <taxon>Bacteria</taxon>
        <taxon>Pseudomonadati</taxon>
        <taxon>Pseudomonadota</taxon>
        <taxon>Gammaproteobacteria</taxon>
        <taxon>Pseudomonadales</taxon>
        <taxon>Pseudomonadaceae</taxon>
        <taxon>Pseudomonas</taxon>
    </lineage>
</organism>
<evidence type="ECO:0000313" key="3">
    <source>
        <dbReference type="Proteomes" id="UP000429555"/>
    </source>
</evidence>
<dbReference type="AlphaFoldDB" id="A0A6I4KZ00"/>
<keyword evidence="3" id="KW-1185">Reference proteome</keyword>
<evidence type="ECO:0008006" key="4">
    <source>
        <dbReference type="Google" id="ProtNLM"/>
    </source>
</evidence>
<feature type="signal peptide" evidence="1">
    <location>
        <begin position="1"/>
        <end position="28"/>
    </location>
</feature>
<dbReference type="EMBL" id="WKJZ01000003">
    <property type="protein sequence ID" value="MVW76961.1"/>
    <property type="molecule type" value="Genomic_DNA"/>
</dbReference>
<gene>
    <name evidence="2" type="ORF">GJV18_16690</name>
</gene>
<keyword evidence="1" id="KW-0732">Signal</keyword>
<dbReference type="Proteomes" id="UP000429555">
    <property type="component" value="Unassembled WGS sequence"/>
</dbReference>
<accession>A0A6I4KZ00</accession>
<protein>
    <recommendedName>
        <fullName evidence="4">Lipoprotein</fullName>
    </recommendedName>
</protein>
<evidence type="ECO:0000256" key="1">
    <source>
        <dbReference type="SAM" id="SignalP"/>
    </source>
</evidence>
<reference evidence="2 3" key="1">
    <citation type="submission" date="2019-11" db="EMBL/GenBank/DDBJ databases">
        <title>Pseudomonas flavidum sp. nov., isolated from Baiyang Lake.</title>
        <authorList>
            <person name="Zhao Y."/>
        </authorList>
    </citation>
    <scope>NUCLEOTIDE SEQUENCE [LARGE SCALE GENOMIC DNA]</scope>
    <source>
        <strain evidence="3">R-22-3 w-18</strain>
    </source>
</reference>
<feature type="chain" id="PRO_5026317397" description="Lipoprotein" evidence="1">
    <location>
        <begin position="29"/>
        <end position="159"/>
    </location>
</feature>
<proteinExistence type="predicted"/>
<sequence>MIVINLAKALHATLLCSLFGLLYGCASPAPVSSNAVQPSQHAPTPAATPVAPAIVPAHQRELSGTLLGIPARAQVELALLAIDPKGRPYSLLAHMQLPASGDSLAFQLPFDAERFALHRRVELRARAHLDGRLILRLPPQPIPHAENRQLGSLRLVPAP</sequence>
<comment type="caution">
    <text evidence="2">The sequence shown here is derived from an EMBL/GenBank/DDBJ whole genome shotgun (WGS) entry which is preliminary data.</text>
</comment>
<name>A0A6I4KZ00_9PSED</name>